<evidence type="ECO:0000313" key="2">
    <source>
        <dbReference type="Proteomes" id="UP000250123"/>
    </source>
</evidence>
<proteinExistence type="predicted"/>
<dbReference type="EMBL" id="LS483452">
    <property type="protein sequence ID" value="SQH74817.1"/>
    <property type="molecule type" value="Genomic_DNA"/>
</dbReference>
<gene>
    <name evidence="1" type="ORF">SHEWBE_0844</name>
</gene>
<reference evidence="2" key="1">
    <citation type="submission" date="2018-06" db="EMBL/GenBank/DDBJ databases">
        <authorList>
            <person name="Cea G.-C."/>
            <person name="William W."/>
        </authorList>
    </citation>
    <scope>NUCLEOTIDE SEQUENCE [LARGE SCALE GENOMIC DNA]</scope>
    <source>
        <strain evidence="2">DB21MT-2</strain>
    </source>
</reference>
<name>A0A330M514_9GAMM</name>
<protein>
    <submittedName>
        <fullName evidence="1">Uncharacterized protein</fullName>
    </submittedName>
</protein>
<organism evidence="1 2">
    <name type="scientific">Shewanella benthica</name>
    <dbReference type="NCBI Taxonomy" id="43661"/>
    <lineage>
        <taxon>Bacteria</taxon>
        <taxon>Pseudomonadati</taxon>
        <taxon>Pseudomonadota</taxon>
        <taxon>Gammaproteobacteria</taxon>
        <taxon>Alteromonadales</taxon>
        <taxon>Shewanellaceae</taxon>
        <taxon>Shewanella</taxon>
    </lineage>
</organism>
<evidence type="ECO:0000313" key="1">
    <source>
        <dbReference type="EMBL" id="SQH74817.1"/>
    </source>
</evidence>
<sequence length="58" mass="6444">MAPPESISNSEVKRNCADGSVGSPHVRVGHFQAPNILYNLAVKFTFYVEHKTKLSIEE</sequence>
<accession>A0A330M514</accession>
<dbReference type="Proteomes" id="UP000250123">
    <property type="component" value="Chromosome SHEWBE"/>
</dbReference>
<dbReference type="AlphaFoldDB" id="A0A330M514"/>
<dbReference type="KEGG" id="sbk:SHEWBE_0844"/>